<organism evidence="1 2">
    <name type="scientific">Daphnia magna</name>
    <dbReference type="NCBI Taxonomy" id="35525"/>
    <lineage>
        <taxon>Eukaryota</taxon>
        <taxon>Metazoa</taxon>
        <taxon>Ecdysozoa</taxon>
        <taxon>Arthropoda</taxon>
        <taxon>Crustacea</taxon>
        <taxon>Branchiopoda</taxon>
        <taxon>Diplostraca</taxon>
        <taxon>Cladocera</taxon>
        <taxon>Anomopoda</taxon>
        <taxon>Daphniidae</taxon>
        <taxon>Daphnia</taxon>
    </lineage>
</organism>
<evidence type="ECO:0000313" key="1">
    <source>
        <dbReference type="EMBL" id="KAK4007360.1"/>
    </source>
</evidence>
<dbReference type="Proteomes" id="UP001234178">
    <property type="component" value="Unassembled WGS sequence"/>
</dbReference>
<dbReference type="EMBL" id="JAOYFB010000002">
    <property type="protein sequence ID" value="KAK4007360.1"/>
    <property type="molecule type" value="Genomic_DNA"/>
</dbReference>
<evidence type="ECO:0000313" key="2">
    <source>
        <dbReference type="Proteomes" id="UP001234178"/>
    </source>
</evidence>
<comment type="caution">
    <text evidence="1">The sequence shown here is derived from an EMBL/GenBank/DDBJ whole genome shotgun (WGS) entry which is preliminary data.</text>
</comment>
<keyword evidence="2" id="KW-1185">Reference proteome</keyword>
<name>A0ABQ9Z4G5_9CRUS</name>
<gene>
    <name evidence="1" type="ORF">OUZ56_012520</name>
</gene>
<reference evidence="1 2" key="1">
    <citation type="journal article" date="2023" name="Nucleic Acids Res.">
        <title>The hologenome of Daphnia magna reveals possible DNA methylation and microbiome-mediated evolution of the host genome.</title>
        <authorList>
            <person name="Chaturvedi A."/>
            <person name="Li X."/>
            <person name="Dhandapani V."/>
            <person name="Marshall H."/>
            <person name="Kissane S."/>
            <person name="Cuenca-Cambronero M."/>
            <person name="Asole G."/>
            <person name="Calvet F."/>
            <person name="Ruiz-Romero M."/>
            <person name="Marangio P."/>
            <person name="Guigo R."/>
            <person name="Rago D."/>
            <person name="Mirbahai L."/>
            <person name="Eastwood N."/>
            <person name="Colbourne J.K."/>
            <person name="Zhou J."/>
            <person name="Mallon E."/>
            <person name="Orsini L."/>
        </authorList>
    </citation>
    <scope>NUCLEOTIDE SEQUENCE [LARGE SCALE GENOMIC DNA]</scope>
    <source>
        <strain evidence="1">LRV0_1</strain>
    </source>
</reference>
<accession>A0ABQ9Z4G5</accession>
<proteinExistence type="predicted"/>
<sequence length="113" mass="12532">MGPYGVAQNEKSSVSPCMASFSCQKSPLHPTKKNLNLGCYPSPSPQPRMQVVTPHLNLGCYSSPPLYYGVIENATSPRYFENYPSNLCCHLAANQRSSVMELLDRNLKTRQGH</sequence>
<protein>
    <submittedName>
        <fullName evidence="1">Uncharacterized protein</fullName>
    </submittedName>
</protein>